<dbReference type="InterPro" id="IPR018062">
    <property type="entry name" value="HTH_AraC-typ_CS"/>
</dbReference>
<name>A0ABW1K902_9ACTN</name>
<dbReference type="InterPro" id="IPR003313">
    <property type="entry name" value="AraC-bd"/>
</dbReference>
<dbReference type="PANTHER" id="PTHR46796:SF2">
    <property type="entry name" value="TRANSCRIPTIONAL REGULATORY PROTEIN"/>
    <property type="match status" value="1"/>
</dbReference>
<sequence>MFHARIIGYRYPTHWHDTWTVLIVDAGAIRYDLDSRHHGAAVETVSILPPGVAHNGYPSERFGRFRKRNLYLNSDFLPDELVGPAVDVSTFQDRQLRTAIGQLHDRLRAPEGLDVEARLALIAERFQQHLRHRAPVAREPEPFIASQLRAYLDAHITGKAALHDAARVLDRSVPHLVRSFTQRYHISPYAYIVGARIDMARKLLLQGQPVASVAVEVGFHDQAHFTRHFRRHVSIPPARYARSGLVLD</sequence>
<dbReference type="InterPro" id="IPR018060">
    <property type="entry name" value="HTH_AraC"/>
</dbReference>
<evidence type="ECO:0000313" key="6">
    <source>
        <dbReference type="EMBL" id="MFC6018104.1"/>
    </source>
</evidence>
<evidence type="ECO:0000259" key="5">
    <source>
        <dbReference type="PROSITE" id="PS01124"/>
    </source>
</evidence>
<organism evidence="6 7">
    <name type="scientific">Plantactinospora solaniradicis</name>
    <dbReference type="NCBI Taxonomy" id="1723736"/>
    <lineage>
        <taxon>Bacteria</taxon>
        <taxon>Bacillati</taxon>
        <taxon>Actinomycetota</taxon>
        <taxon>Actinomycetes</taxon>
        <taxon>Micromonosporales</taxon>
        <taxon>Micromonosporaceae</taxon>
        <taxon>Plantactinospora</taxon>
    </lineage>
</organism>
<protein>
    <submittedName>
        <fullName evidence="6">AraC family transcriptional regulator</fullName>
    </submittedName>
</protein>
<dbReference type="SMART" id="SM00342">
    <property type="entry name" value="HTH_ARAC"/>
    <property type="match status" value="1"/>
</dbReference>
<evidence type="ECO:0000256" key="1">
    <source>
        <dbReference type="ARBA" id="ARBA00023015"/>
    </source>
</evidence>
<accession>A0ABW1K902</accession>
<comment type="caution">
    <text evidence="6">The sequence shown here is derived from an EMBL/GenBank/DDBJ whole genome shotgun (WGS) entry which is preliminary data.</text>
</comment>
<dbReference type="SUPFAM" id="SSF46689">
    <property type="entry name" value="Homeodomain-like"/>
    <property type="match status" value="2"/>
</dbReference>
<dbReference type="Pfam" id="PF02311">
    <property type="entry name" value="AraC_binding"/>
    <property type="match status" value="1"/>
</dbReference>
<keyword evidence="2" id="KW-0238">DNA-binding</keyword>
<reference evidence="7" key="1">
    <citation type="journal article" date="2019" name="Int. J. Syst. Evol. Microbiol.">
        <title>The Global Catalogue of Microorganisms (GCM) 10K type strain sequencing project: providing services to taxonomists for standard genome sequencing and annotation.</title>
        <authorList>
            <consortium name="The Broad Institute Genomics Platform"/>
            <consortium name="The Broad Institute Genome Sequencing Center for Infectious Disease"/>
            <person name="Wu L."/>
            <person name="Ma J."/>
        </authorList>
    </citation>
    <scope>NUCLEOTIDE SEQUENCE [LARGE SCALE GENOMIC DNA]</scope>
    <source>
        <strain evidence="7">ZS-35-S2</strain>
    </source>
</reference>
<proteinExistence type="predicted"/>
<evidence type="ECO:0000256" key="3">
    <source>
        <dbReference type="ARBA" id="ARBA00023159"/>
    </source>
</evidence>
<dbReference type="RefSeq" id="WP_377423140.1">
    <property type="nucleotide sequence ID" value="NZ_JBHSPR010000013.1"/>
</dbReference>
<dbReference type="PANTHER" id="PTHR46796">
    <property type="entry name" value="HTH-TYPE TRANSCRIPTIONAL ACTIVATOR RHAS-RELATED"/>
    <property type="match status" value="1"/>
</dbReference>
<dbReference type="EMBL" id="JBHSPR010000013">
    <property type="protein sequence ID" value="MFC6018104.1"/>
    <property type="molecule type" value="Genomic_DNA"/>
</dbReference>
<dbReference type="InterPro" id="IPR037923">
    <property type="entry name" value="HTH-like"/>
</dbReference>
<dbReference type="InterPro" id="IPR050204">
    <property type="entry name" value="AraC_XylS_family_regulators"/>
</dbReference>
<dbReference type="PROSITE" id="PS00041">
    <property type="entry name" value="HTH_ARAC_FAMILY_1"/>
    <property type="match status" value="1"/>
</dbReference>
<dbReference type="Pfam" id="PF12833">
    <property type="entry name" value="HTH_18"/>
    <property type="match status" value="1"/>
</dbReference>
<keyword evidence="3" id="KW-0010">Activator</keyword>
<keyword evidence="7" id="KW-1185">Reference proteome</keyword>
<dbReference type="PROSITE" id="PS01124">
    <property type="entry name" value="HTH_ARAC_FAMILY_2"/>
    <property type="match status" value="1"/>
</dbReference>
<gene>
    <name evidence="6" type="ORF">ACFP2T_18080</name>
</gene>
<evidence type="ECO:0000256" key="4">
    <source>
        <dbReference type="ARBA" id="ARBA00023163"/>
    </source>
</evidence>
<evidence type="ECO:0000256" key="2">
    <source>
        <dbReference type="ARBA" id="ARBA00023125"/>
    </source>
</evidence>
<keyword evidence="1" id="KW-0805">Transcription regulation</keyword>
<dbReference type="SUPFAM" id="SSF51215">
    <property type="entry name" value="Regulatory protein AraC"/>
    <property type="match status" value="1"/>
</dbReference>
<dbReference type="Proteomes" id="UP001596203">
    <property type="component" value="Unassembled WGS sequence"/>
</dbReference>
<keyword evidence="4" id="KW-0804">Transcription</keyword>
<dbReference type="InterPro" id="IPR009057">
    <property type="entry name" value="Homeodomain-like_sf"/>
</dbReference>
<dbReference type="Gene3D" id="1.10.10.60">
    <property type="entry name" value="Homeodomain-like"/>
    <property type="match status" value="1"/>
</dbReference>
<evidence type="ECO:0000313" key="7">
    <source>
        <dbReference type="Proteomes" id="UP001596203"/>
    </source>
</evidence>
<feature type="domain" description="HTH araC/xylS-type" evidence="5">
    <location>
        <begin position="146"/>
        <end position="243"/>
    </location>
</feature>